<keyword evidence="5" id="KW-1185">Reference proteome</keyword>
<proteinExistence type="predicted"/>
<dbReference type="GO" id="GO:0004789">
    <property type="term" value="F:thiamine-phosphate diphosphorylase activity"/>
    <property type="evidence" value="ECO:0007669"/>
    <property type="project" value="TreeGrafter"/>
</dbReference>
<evidence type="ECO:0000313" key="5">
    <source>
        <dbReference type="Proteomes" id="UP000034166"/>
    </source>
</evidence>
<keyword evidence="2" id="KW-0784">Thiamine biosynthesis</keyword>
<sequence>MGETQLHLISTGRQPVGRFARIAKEIQAYVDFFHLREKHLSARQLYQAVTLLIENGIPPAKIIINDRVDVAWAVKAYGVQLAFHSLDVKVVKHSFPEMAVGASVHSLKEAREAFQDGADFGIFGHIFETSSKPGLAPKGLEELKCVTANTNLPIIAIGGIKPSNCREVIQAGAHGIAVMSGILEAENPLQKAKEYRQYLGGRNS</sequence>
<dbReference type="InterPro" id="IPR022998">
    <property type="entry name" value="ThiamineP_synth_TenI"/>
</dbReference>
<dbReference type="CDD" id="cd00564">
    <property type="entry name" value="TMP_TenI"/>
    <property type="match status" value="1"/>
</dbReference>
<dbReference type="AlphaFoldDB" id="A0A0M2STT5"/>
<dbReference type="PANTHER" id="PTHR20857:SF22">
    <property type="entry name" value="THIAZOLE TAUTOMERASE"/>
    <property type="match status" value="1"/>
</dbReference>
<dbReference type="NCBIfam" id="NF005819">
    <property type="entry name" value="PRK07695.1"/>
    <property type="match status" value="1"/>
</dbReference>
<name>A0A0M2STT5_9BACI</name>
<comment type="pathway">
    <text evidence="1">Cofactor biosynthesis; thiamine diphosphate biosynthesis.</text>
</comment>
<dbReference type="GO" id="GO:0009228">
    <property type="term" value="P:thiamine biosynthetic process"/>
    <property type="evidence" value="ECO:0007669"/>
    <property type="project" value="UniProtKB-KW"/>
</dbReference>
<comment type="caution">
    <text evidence="4">The sequence shown here is derived from an EMBL/GenBank/DDBJ whole genome shotgun (WGS) entry which is preliminary data.</text>
</comment>
<dbReference type="SUPFAM" id="SSF51391">
    <property type="entry name" value="Thiamin phosphate synthase"/>
    <property type="match status" value="1"/>
</dbReference>
<reference evidence="4 5" key="1">
    <citation type="submission" date="2015-04" db="EMBL/GenBank/DDBJ databases">
        <title>Taxonomic description and genome sequence of Bacillus campisalis sp. nov., a novel member of the genus Bacillus isolated from solar saltern.</title>
        <authorList>
            <person name="Mathan Kumar R."/>
            <person name="Kaur G."/>
            <person name="Kumar A."/>
            <person name="Singh N.K."/>
            <person name="Kaur N."/>
            <person name="Kumar N."/>
            <person name="Mayilraj S."/>
        </authorList>
    </citation>
    <scope>NUCLEOTIDE SEQUENCE [LARGE SCALE GENOMIC DNA]</scope>
    <source>
        <strain evidence="4 5">SA2-6</strain>
    </source>
</reference>
<dbReference type="GO" id="GO:0005737">
    <property type="term" value="C:cytoplasm"/>
    <property type="evidence" value="ECO:0007669"/>
    <property type="project" value="TreeGrafter"/>
</dbReference>
<dbReference type="Gene3D" id="3.20.20.70">
    <property type="entry name" value="Aldolase class I"/>
    <property type="match status" value="1"/>
</dbReference>
<evidence type="ECO:0000313" key="4">
    <source>
        <dbReference type="EMBL" id="KKK37126.1"/>
    </source>
</evidence>
<dbReference type="PATRIC" id="fig|1408103.3.peg.3456"/>
<dbReference type="Proteomes" id="UP000034166">
    <property type="component" value="Unassembled WGS sequence"/>
</dbReference>
<feature type="domain" description="Thiamine phosphate synthase/TenI" evidence="3">
    <location>
        <begin position="20"/>
        <end position="182"/>
    </location>
</feature>
<dbReference type="RefSeq" id="WP_046524669.1">
    <property type="nucleotide sequence ID" value="NZ_LAYY01000017.1"/>
</dbReference>
<gene>
    <name evidence="4" type="ORF">WQ57_15485</name>
</gene>
<dbReference type="InterPro" id="IPR036206">
    <property type="entry name" value="ThiamineP_synth_sf"/>
</dbReference>
<organism evidence="4 5">
    <name type="scientific">Mesobacillus campisalis</name>
    <dbReference type="NCBI Taxonomy" id="1408103"/>
    <lineage>
        <taxon>Bacteria</taxon>
        <taxon>Bacillati</taxon>
        <taxon>Bacillota</taxon>
        <taxon>Bacilli</taxon>
        <taxon>Bacillales</taxon>
        <taxon>Bacillaceae</taxon>
        <taxon>Mesobacillus</taxon>
    </lineage>
</organism>
<evidence type="ECO:0000256" key="1">
    <source>
        <dbReference type="ARBA" id="ARBA00004948"/>
    </source>
</evidence>
<accession>A0A0M2STT5</accession>
<dbReference type="EMBL" id="LAYY01000017">
    <property type="protein sequence ID" value="KKK37126.1"/>
    <property type="molecule type" value="Genomic_DNA"/>
</dbReference>
<dbReference type="InterPro" id="IPR013785">
    <property type="entry name" value="Aldolase_TIM"/>
</dbReference>
<dbReference type="OrthoDB" id="9815348at2"/>
<dbReference type="PANTHER" id="PTHR20857">
    <property type="entry name" value="THIAMINE-PHOSPHATE PYROPHOSPHORYLASE"/>
    <property type="match status" value="1"/>
</dbReference>
<evidence type="ECO:0000256" key="2">
    <source>
        <dbReference type="ARBA" id="ARBA00022977"/>
    </source>
</evidence>
<dbReference type="Pfam" id="PF02581">
    <property type="entry name" value="TMP-TENI"/>
    <property type="match status" value="1"/>
</dbReference>
<protein>
    <submittedName>
        <fullName evidence="4">Transcriptional regulator</fullName>
    </submittedName>
</protein>
<evidence type="ECO:0000259" key="3">
    <source>
        <dbReference type="Pfam" id="PF02581"/>
    </source>
</evidence>